<keyword evidence="5 10" id="KW-0552">Olfaction</keyword>
<evidence type="ECO:0000256" key="6">
    <source>
        <dbReference type="ARBA" id="ARBA00022989"/>
    </source>
</evidence>
<evidence type="ECO:0000256" key="7">
    <source>
        <dbReference type="ARBA" id="ARBA00023136"/>
    </source>
</evidence>
<dbReference type="GO" id="GO:0004984">
    <property type="term" value="F:olfactory receptor activity"/>
    <property type="evidence" value="ECO:0007669"/>
    <property type="project" value="InterPro"/>
</dbReference>
<dbReference type="InterPro" id="IPR004117">
    <property type="entry name" value="7tm6_olfct_rcpt"/>
</dbReference>
<feature type="transmembrane region" description="Helical" evidence="10">
    <location>
        <begin position="300"/>
        <end position="319"/>
    </location>
</feature>
<feature type="transmembrane region" description="Helical" evidence="10">
    <location>
        <begin position="40"/>
        <end position="60"/>
    </location>
</feature>
<keyword evidence="9 10" id="KW-0807">Transducer</keyword>
<organism evidence="11">
    <name type="scientific">Aulacocentrum confusum</name>
    <dbReference type="NCBI Taxonomy" id="2767324"/>
    <lineage>
        <taxon>Eukaryota</taxon>
        <taxon>Metazoa</taxon>
        <taxon>Ecdysozoa</taxon>
        <taxon>Arthropoda</taxon>
        <taxon>Hexapoda</taxon>
        <taxon>Insecta</taxon>
        <taxon>Pterygota</taxon>
        <taxon>Neoptera</taxon>
        <taxon>Endopterygota</taxon>
        <taxon>Hymenoptera</taxon>
        <taxon>Apocrita</taxon>
        <taxon>Ichneumonoidea</taxon>
        <taxon>Braconidae</taxon>
        <taxon>Macrocentrinae</taxon>
        <taxon>Aulacocentrum</taxon>
    </lineage>
</organism>
<evidence type="ECO:0000256" key="4">
    <source>
        <dbReference type="ARBA" id="ARBA00022692"/>
    </source>
</evidence>
<reference evidence="11" key="1">
    <citation type="submission" date="2020-06" db="EMBL/GenBank/DDBJ databases">
        <authorList>
            <person name="Sheng S."/>
        </authorList>
    </citation>
    <scope>NUCLEOTIDE SEQUENCE</scope>
    <source>
        <tissue evidence="11">Antenna</tissue>
    </source>
</reference>
<proteinExistence type="evidence at transcript level"/>
<comment type="caution">
    <text evidence="10">Lacks conserved residue(s) required for the propagation of feature annotation.</text>
</comment>
<evidence type="ECO:0000256" key="10">
    <source>
        <dbReference type="RuleBase" id="RU351113"/>
    </source>
</evidence>
<evidence type="ECO:0000256" key="8">
    <source>
        <dbReference type="ARBA" id="ARBA00023170"/>
    </source>
</evidence>
<evidence type="ECO:0000256" key="1">
    <source>
        <dbReference type="ARBA" id="ARBA00004651"/>
    </source>
</evidence>
<dbReference type="AlphaFoldDB" id="A0A7G8Z923"/>
<accession>A0A7G8Z923</accession>
<feature type="transmembrane region" description="Helical" evidence="10">
    <location>
        <begin position="134"/>
        <end position="154"/>
    </location>
</feature>
<evidence type="ECO:0000256" key="3">
    <source>
        <dbReference type="ARBA" id="ARBA00022606"/>
    </source>
</evidence>
<keyword evidence="7 10" id="KW-0472">Membrane</keyword>
<dbReference type="Pfam" id="PF02949">
    <property type="entry name" value="7tm_6"/>
    <property type="match status" value="1"/>
</dbReference>
<keyword evidence="3 10" id="KW-0716">Sensory transduction</keyword>
<evidence type="ECO:0000256" key="5">
    <source>
        <dbReference type="ARBA" id="ARBA00022725"/>
    </source>
</evidence>
<dbReference type="PANTHER" id="PTHR21137:SF35">
    <property type="entry name" value="ODORANT RECEPTOR 19A-RELATED"/>
    <property type="match status" value="1"/>
</dbReference>
<sequence length="427" mass="49030">MEDIKVQTRHKVVKMAIIGLRLCGIWSLESSTPNYLQHLHYLSGVFGILAILIFIGTLVGDLMMNIKDLLIITDDGCFLAGITIVLFKVYKFQTQRHKLTRLTKATHEPIDGLLKSSDFGLLTILKMNNIVENFGFSCLTLLGMILVLALIFLVPTNDGELPIRANFPFDTTTWPMHQVAFFLQMFAVAYGLMAILLIDTIGLGLMRWINVQLIILSFNYQNCNQLCKDNIFTHLKNFNNNSHNCPNEKLQICEFLPFNENEKKELQDSWLWRFTTCIKNHQRLINMVDEFNELSSSSMLVQLFCSFSMICLTAFQAALGVKDKSNLLKFMLYLGAAFSQLLYWCWYGNVLFYQRMSLLNSQWMSGWENQCLSQCSSFLIIAMIQTFRPLELKAGKFFTLTMTTFIDVIRSSYSFFVLLTSVTDISN</sequence>
<gene>
    <name evidence="11" type="primary">OR4</name>
</gene>
<dbReference type="EMBL" id="MT670944">
    <property type="protein sequence ID" value="QNL14948.1"/>
    <property type="molecule type" value="mRNA"/>
</dbReference>
<feature type="transmembrane region" description="Helical" evidence="10">
    <location>
        <begin position="331"/>
        <end position="353"/>
    </location>
</feature>
<keyword evidence="4 10" id="KW-0812">Transmembrane</keyword>
<dbReference type="PANTHER" id="PTHR21137">
    <property type="entry name" value="ODORANT RECEPTOR"/>
    <property type="match status" value="1"/>
</dbReference>
<protein>
    <recommendedName>
        <fullName evidence="10">Odorant receptor</fullName>
    </recommendedName>
</protein>
<comment type="similarity">
    <text evidence="10">Belongs to the insect chemoreceptor superfamily. Heteromeric odorant receptor channel (TC 1.A.69) family.</text>
</comment>
<name>A0A7G8Z923_9HYME</name>
<keyword evidence="8 10" id="KW-0675">Receptor</keyword>
<feature type="transmembrane region" description="Helical" evidence="10">
    <location>
        <begin position="174"/>
        <end position="198"/>
    </location>
</feature>
<comment type="subcellular location">
    <subcellularLocation>
        <location evidence="1 10">Cell membrane</location>
        <topology evidence="1 10">Multi-pass membrane protein</topology>
    </subcellularLocation>
</comment>
<dbReference type="GO" id="GO:0005549">
    <property type="term" value="F:odorant binding"/>
    <property type="evidence" value="ECO:0007669"/>
    <property type="project" value="InterPro"/>
</dbReference>
<evidence type="ECO:0000256" key="2">
    <source>
        <dbReference type="ARBA" id="ARBA00022475"/>
    </source>
</evidence>
<keyword evidence="2" id="KW-1003">Cell membrane</keyword>
<keyword evidence="6 10" id="KW-1133">Transmembrane helix</keyword>
<evidence type="ECO:0000313" key="11">
    <source>
        <dbReference type="EMBL" id="QNL14948.1"/>
    </source>
</evidence>
<dbReference type="GO" id="GO:0007165">
    <property type="term" value="P:signal transduction"/>
    <property type="evidence" value="ECO:0007669"/>
    <property type="project" value="UniProtKB-KW"/>
</dbReference>
<dbReference type="GO" id="GO:0005886">
    <property type="term" value="C:plasma membrane"/>
    <property type="evidence" value="ECO:0007669"/>
    <property type="project" value="UniProtKB-SubCell"/>
</dbReference>
<evidence type="ECO:0000256" key="9">
    <source>
        <dbReference type="ARBA" id="ARBA00023224"/>
    </source>
</evidence>